<evidence type="ECO:0000256" key="3">
    <source>
        <dbReference type="ARBA" id="ARBA00023295"/>
    </source>
</evidence>
<evidence type="ECO:0000259" key="6">
    <source>
        <dbReference type="PROSITE" id="PS51910"/>
    </source>
</evidence>
<dbReference type="SUPFAM" id="SSF51445">
    <property type="entry name" value="(Trans)glycosidases"/>
    <property type="match status" value="1"/>
</dbReference>
<keyword evidence="2 4" id="KW-0378">Hydrolase</keyword>
<dbReference type="EMBL" id="RQTK01002325">
    <property type="protein sequence ID" value="RUS68562.1"/>
    <property type="molecule type" value="Genomic_DNA"/>
</dbReference>
<dbReference type="InterPro" id="IPR050542">
    <property type="entry name" value="Glycosyl_Hydrlase18_Chitinase"/>
</dbReference>
<dbReference type="AlphaFoldDB" id="A0A433SIA6"/>
<dbReference type="Pfam" id="PF00704">
    <property type="entry name" value="Glyco_hydro_18"/>
    <property type="match status" value="1"/>
</dbReference>
<accession>A0A433SIA6</accession>
<evidence type="ECO:0000256" key="4">
    <source>
        <dbReference type="RuleBase" id="RU000489"/>
    </source>
</evidence>
<dbReference type="PANTHER" id="PTHR45708">
    <property type="entry name" value="ENDOCHITINASE"/>
    <property type="match status" value="1"/>
</dbReference>
<dbReference type="PROSITE" id="PS51910">
    <property type="entry name" value="GH18_2"/>
    <property type="match status" value="1"/>
</dbReference>
<evidence type="ECO:0000256" key="2">
    <source>
        <dbReference type="ARBA" id="ARBA00022801"/>
    </source>
</evidence>
<dbReference type="GO" id="GO:0008843">
    <property type="term" value="F:endochitinase activity"/>
    <property type="evidence" value="ECO:0007669"/>
    <property type="project" value="UniProtKB-EC"/>
</dbReference>
<dbReference type="GO" id="GO:0006032">
    <property type="term" value="P:chitin catabolic process"/>
    <property type="evidence" value="ECO:0007669"/>
    <property type="project" value="UniProtKB-ARBA"/>
</dbReference>
<organism evidence="7 8">
    <name type="scientific">Elysia chlorotica</name>
    <name type="common">Eastern emerald elysia</name>
    <name type="synonym">Sea slug</name>
    <dbReference type="NCBI Taxonomy" id="188477"/>
    <lineage>
        <taxon>Eukaryota</taxon>
        <taxon>Metazoa</taxon>
        <taxon>Spiralia</taxon>
        <taxon>Lophotrochozoa</taxon>
        <taxon>Mollusca</taxon>
        <taxon>Gastropoda</taxon>
        <taxon>Heterobranchia</taxon>
        <taxon>Euthyneura</taxon>
        <taxon>Panpulmonata</taxon>
        <taxon>Sacoglossa</taxon>
        <taxon>Placobranchoidea</taxon>
        <taxon>Plakobranchidae</taxon>
        <taxon>Elysia</taxon>
    </lineage>
</organism>
<dbReference type="Gene3D" id="3.20.20.80">
    <property type="entry name" value="Glycosidases"/>
    <property type="match status" value="1"/>
</dbReference>
<protein>
    <recommendedName>
        <fullName evidence="1">chitinase</fullName>
        <ecNumber evidence="1">3.2.1.14</ecNumber>
    </recommendedName>
</protein>
<dbReference type="Proteomes" id="UP000271974">
    <property type="component" value="Unassembled WGS sequence"/>
</dbReference>
<comment type="similarity">
    <text evidence="5">Belongs to the glycosyl hydrolase 18 family.</text>
</comment>
<keyword evidence="3 4" id="KW-0326">Glycosidase</keyword>
<dbReference type="InterPro" id="IPR017853">
    <property type="entry name" value="GH"/>
</dbReference>
<dbReference type="PROSITE" id="PS01095">
    <property type="entry name" value="GH18_1"/>
    <property type="match status" value="1"/>
</dbReference>
<dbReference type="GO" id="GO:0005975">
    <property type="term" value="P:carbohydrate metabolic process"/>
    <property type="evidence" value="ECO:0007669"/>
    <property type="project" value="InterPro"/>
</dbReference>
<comment type="caution">
    <text evidence="7">The sequence shown here is derived from an EMBL/GenBank/DDBJ whole genome shotgun (WGS) entry which is preliminary data.</text>
</comment>
<gene>
    <name evidence="7" type="ORF">EGW08_023676</name>
</gene>
<sequence>MVSTALDRGYNVLVYAFIGQDTDGTVFFDSPFAVDNMKLEWEDSLVAQLPEQMKIIHQKGGIALIAIGGGVNFFKPDMSGEKAVSAGKAMGKFIAEHNFDGLDIDVEHPVGAAKIDANFLRYIEATRQEYKNITGKDMYLTAAPQIQGWYGSGQWASGSAKFAEPMYTQNFVDNAHFDAFFIQTYNQYGGANFAGLKGQDVGFLTKTFELLSPQTRDKMPGLPADAFYVPEGTKIVLGVPNFKDPSVSDSEYRVGTCLATAECSGSGLYDPKDIATDITNGGLGKYSQYGGVMTWIMNSDDYQGWTWVDGVKVVAYN</sequence>
<dbReference type="InterPro" id="IPR001579">
    <property type="entry name" value="Glyco_hydro_18_chit_AS"/>
</dbReference>
<evidence type="ECO:0000313" key="7">
    <source>
        <dbReference type="EMBL" id="RUS68562.1"/>
    </source>
</evidence>
<proteinExistence type="inferred from homology"/>
<dbReference type="PANTHER" id="PTHR45708:SF49">
    <property type="entry name" value="ENDOCHITINASE"/>
    <property type="match status" value="1"/>
</dbReference>
<name>A0A433SIA6_ELYCH</name>
<evidence type="ECO:0000256" key="5">
    <source>
        <dbReference type="RuleBase" id="RU004453"/>
    </source>
</evidence>
<reference evidence="7 8" key="1">
    <citation type="submission" date="2019-01" db="EMBL/GenBank/DDBJ databases">
        <title>A draft genome assembly of the solar-powered sea slug Elysia chlorotica.</title>
        <authorList>
            <person name="Cai H."/>
            <person name="Li Q."/>
            <person name="Fang X."/>
            <person name="Li J."/>
            <person name="Curtis N.E."/>
            <person name="Altenburger A."/>
            <person name="Shibata T."/>
            <person name="Feng M."/>
            <person name="Maeda T."/>
            <person name="Schwartz J.A."/>
            <person name="Shigenobu S."/>
            <person name="Lundholm N."/>
            <person name="Nishiyama T."/>
            <person name="Yang H."/>
            <person name="Hasebe M."/>
            <person name="Li S."/>
            <person name="Pierce S.K."/>
            <person name="Wang J."/>
        </authorList>
    </citation>
    <scope>NUCLEOTIDE SEQUENCE [LARGE SCALE GENOMIC DNA]</scope>
    <source>
        <strain evidence="7">EC2010</strain>
        <tissue evidence="7">Whole organism of an adult</tissue>
    </source>
</reference>
<keyword evidence="8" id="KW-1185">Reference proteome</keyword>
<dbReference type="EC" id="3.2.1.14" evidence="1"/>
<feature type="domain" description="GH18" evidence="6">
    <location>
        <begin position="1"/>
        <end position="317"/>
    </location>
</feature>
<dbReference type="InterPro" id="IPR001223">
    <property type="entry name" value="Glyco_hydro18_cat"/>
</dbReference>
<evidence type="ECO:0000313" key="8">
    <source>
        <dbReference type="Proteomes" id="UP000271974"/>
    </source>
</evidence>
<evidence type="ECO:0000256" key="1">
    <source>
        <dbReference type="ARBA" id="ARBA00012729"/>
    </source>
</evidence>
<dbReference type="OrthoDB" id="6020543at2759"/>